<proteinExistence type="inferred from homology"/>
<organism evidence="4 5">
    <name type="scientific">Rhodamnia argentea</name>
    <dbReference type="NCBI Taxonomy" id="178133"/>
    <lineage>
        <taxon>Eukaryota</taxon>
        <taxon>Viridiplantae</taxon>
        <taxon>Streptophyta</taxon>
        <taxon>Embryophyta</taxon>
        <taxon>Tracheophyta</taxon>
        <taxon>Spermatophyta</taxon>
        <taxon>Magnoliopsida</taxon>
        <taxon>eudicotyledons</taxon>
        <taxon>Gunneridae</taxon>
        <taxon>Pentapetalae</taxon>
        <taxon>rosids</taxon>
        <taxon>malvids</taxon>
        <taxon>Myrtales</taxon>
        <taxon>Myrtaceae</taxon>
        <taxon>Myrtoideae</taxon>
        <taxon>Myrteae</taxon>
        <taxon>Australasian group</taxon>
        <taxon>Rhodamnia</taxon>
    </lineage>
</organism>
<dbReference type="Pfam" id="PF02458">
    <property type="entry name" value="Transferase"/>
    <property type="match status" value="1"/>
</dbReference>
<dbReference type="KEGG" id="rarg:115729327"/>
<keyword evidence="4" id="KW-1185">Reference proteome</keyword>
<gene>
    <name evidence="5" type="primary">LOC115729327</name>
</gene>
<dbReference type="Gene3D" id="3.30.559.10">
    <property type="entry name" value="Chloramphenicol acetyltransferase-like domain"/>
    <property type="match status" value="1"/>
</dbReference>
<dbReference type="AlphaFoldDB" id="A0A8B8N008"/>
<accession>A0A8B8N008</accession>
<dbReference type="Proteomes" id="UP000827889">
    <property type="component" value="Chromosome 5"/>
</dbReference>
<dbReference type="GeneID" id="115729327"/>
<dbReference type="PANTHER" id="PTHR31623:SF83">
    <property type="entry name" value="ACETYL-COA-BENZYLALCOHOL ACETYLTRANSFERASE-LIKE"/>
    <property type="match status" value="1"/>
</dbReference>
<name>A0A8B8N008_9MYRT</name>
<keyword evidence="3" id="KW-0012">Acyltransferase</keyword>
<dbReference type="InterPro" id="IPR023213">
    <property type="entry name" value="CAT-like_dom_sf"/>
</dbReference>
<protein>
    <submittedName>
        <fullName evidence="5">Acetyl-CoA-benzylalcohol acetyltransferase-like</fullName>
    </submittedName>
</protein>
<sequence length="264" mass="29248">MACRASIHKAIHPCFDLSAIFPPRDLPKLELPVGLMIGAKYVIKIFVFDSQSIMKLKAVAKWGGFDSKREPSRVELVTALVSIAILDGAKLKNGQSKPLLIAHMVNLRGRTDLLSHKNPCGNLYTAVHWKSAVEVEKPGLHGLVGLMRDVMTTLLAKLAKVIGEEDLGEMVMNAGREFQEELRQGDADVLLFTSWCRFPLHRVDLGWGEPEFVSSLCSPFDSVTLMDHREGDDDGGVVAQVSLTEDDMDLFCKQHDILQDACHK</sequence>
<evidence type="ECO:0000256" key="1">
    <source>
        <dbReference type="ARBA" id="ARBA00009861"/>
    </source>
</evidence>
<dbReference type="GO" id="GO:0016746">
    <property type="term" value="F:acyltransferase activity"/>
    <property type="evidence" value="ECO:0007669"/>
    <property type="project" value="UniProtKB-KW"/>
</dbReference>
<evidence type="ECO:0000256" key="2">
    <source>
        <dbReference type="ARBA" id="ARBA00022679"/>
    </source>
</evidence>
<dbReference type="PANTHER" id="PTHR31623">
    <property type="entry name" value="F21J9.9"/>
    <property type="match status" value="1"/>
</dbReference>
<reference evidence="5" key="1">
    <citation type="submission" date="2025-08" db="UniProtKB">
        <authorList>
            <consortium name="RefSeq"/>
        </authorList>
    </citation>
    <scope>IDENTIFICATION</scope>
    <source>
        <tissue evidence="5">Leaf</tissue>
    </source>
</reference>
<dbReference type="RefSeq" id="XP_030515712.2">
    <property type="nucleotide sequence ID" value="XM_030659852.2"/>
</dbReference>
<comment type="similarity">
    <text evidence="1">Belongs to the plant acyltransferase family.</text>
</comment>
<evidence type="ECO:0000256" key="3">
    <source>
        <dbReference type="ARBA" id="ARBA00023315"/>
    </source>
</evidence>
<keyword evidence="2" id="KW-0808">Transferase</keyword>
<evidence type="ECO:0000313" key="4">
    <source>
        <dbReference type="Proteomes" id="UP000827889"/>
    </source>
</evidence>
<evidence type="ECO:0000313" key="5">
    <source>
        <dbReference type="RefSeq" id="XP_030515712.2"/>
    </source>
</evidence>